<evidence type="ECO:0000313" key="2">
    <source>
        <dbReference type="EMBL" id="ERG94190.1"/>
    </source>
</evidence>
<keyword evidence="1" id="KW-0472">Membrane</keyword>
<gene>
    <name evidence="2" type="ORF">J07HQW2_00624</name>
</gene>
<accession>U1NBD0</accession>
<dbReference type="Proteomes" id="UP000030710">
    <property type="component" value="Unassembled WGS sequence"/>
</dbReference>
<evidence type="ECO:0000313" key="3">
    <source>
        <dbReference type="Proteomes" id="UP000030710"/>
    </source>
</evidence>
<keyword evidence="1" id="KW-1133">Transmembrane helix</keyword>
<protein>
    <submittedName>
        <fullName evidence="2">Uncharacterized protein</fullName>
    </submittedName>
</protein>
<dbReference type="HOGENOM" id="CLU_3075280_0_0_2"/>
<organism evidence="2 3">
    <name type="scientific">Haloquadratum walsbyi J07HQW2</name>
    <dbReference type="NCBI Taxonomy" id="1238425"/>
    <lineage>
        <taxon>Archaea</taxon>
        <taxon>Methanobacteriati</taxon>
        <taxon>Methanobacteriota</taxon>
        <taxon>Stenosarchaea group</taxon>
        <taxon>Halobacteria</taxon>
        <taxon>Halobacteriales</taxon>
        <taxon>Haloferacaceae</taxon>
        <taxon>Haloquadratum</taxon>
    </lineage>
</organism>
<dbReference type="EMBL" id="KE356561">
    <property type="protein sequence ID" value="ERG94190.1"/>
    <property type="molecule type" value="Genomic_DNA"/>
</dbReference>
<name>U1NBD0_9EURY</name>
<dbReference type="AlphaFoldDB" id="U1NBD0"/>
<evidence type="ECO:0000256" key="1">
    <source>
        <dbReference type="SAM" id="Phobius"/>
    </source>
</evidence>
<proteinExistence type="predicted"/>
<sequence length="52" mass="5951">MIGGLDSVVNEVLPFLSNHSIFDDLFISVGCLMYHRHIYIYYAALCIIIQMT</sequence>
<keyword evidence="1" id="KW-0812">Transmembrane</keyword>
<feature type="transmembrane region" description="Helical" evidence="1">
    <location>
        <begin position="25"/>
        <end position="49"/>
    </location>
</feature>
<reference evidence="2 3" key="1">
    <citation type="journal article" date="2013" name="PLoS ONE">
        <title>Assembly-driven community genomics of a hypersaline microbial ecosystem.</title>
        <authorList>
            <person name="Podell S."/>
            <person name="Ugalde J.A."/>
            <person name="Narasingarao P."/>
            <person name="Banfield J.F."/>
            <person name="Heidelberg K.B."/>
            <person name="Allen E.E."/>
        </authorList>
    </citation>
    <scope>NUCLEOTIDE SEQUENCE [LARGE SCALE GENOMIC DNA]</scope>
    <source>
        <strain evidence="3">J07HQW2</strain>
    </source>
</reference>